<reference evidence="4" key="1">
    <citation type="submission" date="2015-01" db="EMBL/GenBank/DDBJ databases">
        <title>Flavisolibacter sp./LCS9/ whole genome sequencing.</title>
        <authorList>
            <person name="Kim M.K."/>
            <person name="Srinivasan S."/>
            <person name="Lee J.-J."/>
        </authorList>
    </citation>
    <scope>NUCLEOTIDE SEQUENCE [LARGE SCALE GENOMIC DNA]</scope>
    <source>
        <strain evidence="4">LCS9</strain>
    </source>
</reference>
<evidence type="ECO:0000256" key="1">
    <source>
        <dbReference type="ARBA" id="ARBA00022679"/>
    </source>
</evidence>
<dbReference type="Proteomes" id="UP000077177">
    <property type="component" value="Chromosome"/>
</dbReference>
<organism evidence="3 4">
    <name type="scientific">Flavisolibacter tropicus</name>
    <dbReference type="NCBI Taxonomy" id="1492898"/>
    <lineage>
        <taxon>Bacteria</taxon>
        <taxon>Pseudomonadati</taxon>
        <taxon>Bacteroidota</taxon>
        <taxon>Chitinophagia</taxon>
        <taxon>Chitinophagales</taxon>
        <taxon>Chitinophagaceae</taxon>
        <taxon>Flavisolibacter</taxon>
    </lineage>
</organism>
<feature type="domain" description="Methyltransferase" evidence="2">
    <location>
        <begin position="42"/>
        <end position="133"/>
    </location>
</feature>
<dbReference type="Pfam" id="PF13649">
    <property type="entry name" value="Methyltransf_25"/>
    <property type="match status" value="1"/>
</dbReference>
<keyword evidence="1" id="KW-0808">Transferase</keyword>
<dbReference type="PANTHER" id="PTHR43861">
    <property type="entry name" value="TRANS-ACONITATE 2-METHYLTRANSFERASE-RELATED"/>
    <property type="match status" value="1"/>
</dbReference>
<keyword evidence="4" id="KW-1185">Reference proteome</keyword>
<dbReference type="Gene3D" id="2.20.130.10">
    <property type="entry name" value="CAC2371-like domains"/>
    <property type="match status" value="1"/>
</dbReference>
<dbReference type="STRING" id="1492898.SY85_05410"/>
<accession>A0A172TSP1</accession>
<dbReference type="SUPFAM" id="SSF53335">
    <property type="entry name" value="S-adenosyl-L-methionine-dependent methyltransferases"/>
    <property type="match status" value="1"/>
</dbReference>
<evidence type="ECO:0000313" key="4">
    <source>
        <dbReference type="Proteomes" id="UP000077177"/>
    </source>
</evidence>
<evidence type="ECO:0000259" key="2">
    <source>
        <dbReference type="Pfam" id="PF13649"/>
    </source>
</evidence>
<sequence length="251" mass="28823">MVFDNYAKYYNLLYKDKDYNSETDYVQSLIKQYAPTQAKTLLDIGCGTGLHAYYMAQLGYQVTGIDSAQEMVNQALEKKIPNADFHVENATSFSLDKKFEIITSLFHVLSYQTLTQDALDMIQNASAHLNEEGIFIFDFWYGPAVLTEKPSVKVKRLEDDEIKVTRIAEPVLKINENIVDVNFELVIQDKPNNQFSVVKETHPMRYFFKPEIELLLDRAGMYPVYFNEWMSGNTPSASTWGVCCVATKKRN</sequence>
<dbReference type="EMBL" id="CP011390">
    <property type="protein sequence ID" value="ANE50016.1"/>
    <property type="molecule type" value="Genomic_DNA"/>
</dbReference>
<dbReference type="OrthoDB" id="9804312at2"/>
<dbReference type="Gene3D" id="3.40.50.150">
    <property type="entry name" value="Vaccinia Virus protein VP39"/>
    <property type="match status" value="1"/>
</dbReference>
<dbReference type="InterPro" id="IPR029063">
    <property type="entry name" value="SAM-dependent_MTases_sf"/>
</dbReference>
<protein>
    <recommendedName>
        <fullName evidence="2">Methyltransferase domain-containing protein</fullName>
    </recommendedName>
</protein>
<dbReference type="KEGG" id="fla:SY85_05410"/>
<proteinExistence type="predicted"/>
<name>A0A172TSP1_9BACT</name>
<dbReference type="InterPro" id="IPR041698">
    <property type="entry name" value="Methyltransf_25"/>
</dbReference>
<reference evidence="3 4" key="2">
    <citation type="journal article" date="2016" name="Int. J. Syst. Evol. Microbiol.">
        <title>Flavisolibacter tropicus sp. nov., isolated from tropical soil.</title>
        <authorList>
            <person name="Lee J.J."/>
            <person name="Kang M.S."/>
            <person name="Kim G.S."/>
            <person name="Lee C.S."/>
            <person name="Lim S."/>
            <person name="Lee J."/>
            <person name="Roh S.H."/>
            <person name="Kang H."/>
            <person name="Ha J.M."/>
            <person name="Bae S."/>
            <person name="Jung H.Y."/>
            <person name="Kim M.K."/>
        </authorList>
    </citation>
    <scope>NUCLEOTIDE SEQUENCE [LARGE SCALE GENOMIC DNA]</scope>
    <source>
        <strain evidence="3 4">LCS9</strain>
    </source>
</reference>
<dbReference type="CDD" id="cd02440">
    <property type="entry name" value="AdoMet_MTases"/>
    <property type="match status" value="1"/>
</dbReference>
<dbReference type="PATRIC" id="fig|1492898.3.peg.1177"/>
<dbReference type="RefSeq" id="WP_066402213.1">
    <property type="nucleotide sequence ID" value="NZ_CP011390.1"/>
</dbReference>
<dbReference type="GO" id="GO:0016740">
    <property type="term" value="F:transferase activity"/>
    <property type="evidence" value="ECO:0007669"/>
    <property type="project" value="UniProtKB-KW"/>
</dbReference>
<gene>
    <name evidence="3" type="ORF">SY85_05410</name>
</gene>
<evidence type="ECO:0000313" key="3">
    <source>
        <dbReference type="EMBL" id="ANE50016.1"/>
    </source>
</evidence>
<dbReference type="AlphaFoldDB" id="A0A172TSP1"/>